<proteinExistence type="predicted"/>
<accession>A0A1H6BAL7</accession>
<dbReference type="EMBL" id="FNVT01000003">
    <property type="protein sequence ID" value="SEG57839.1"/>
    <property type="molecule type" value="Genomic_DNA"/>
</dbReference>
<evidence type="ECO:0000313" key="1">
    <source>
        <dbReference type="EMBL" id="SEG57839.1"/>
    </source>
</evidence>
<dbReference type="AlphaFoldDB" id="A0A1H6BAL7"/>
<name>A0A1H6BAL7_9ACTN</name>
<gene>
    <name evidence="1" type="ORF">SAMN05444920_103265</name>
</gene>
<organism evidence="1 2">
    <name type="scientific">Nonomuraea solani</name>
    <dbReference type="NCBI Taxonomy" id="1144553"/>
    <lineage>
        <taxon>Bacteria</taxon>
        <taxon>Bacillati</taxon>
        <taxon>Actinomycetota</taxon>
        <taxon>Actinomycetes</taxon>
        <taxon>Streptosporangiales</taxon>
        <taxon>Streptosporangiaceae</taxon>
        <taxon>Nonomuraea</taxon>
    </lineage>
</organism>
<keyword evidence="2" id="KW-1185">Reference proteome</keyword>
<protein>
    <submittedName>
        <fullName evidence="1">Uncharacterized protein</fullName>
    </submittedName>
</protein>
<sequence>MFWLQVWKLRPEQLLYPWQTDDPKEGRGSDHV</sequence>
<evidence type="ECO:0000313" key="2">
    <source>
        <dbReference type="Proteomes" id="UP000236732"/>
    </source>
</evidence>
<reference evidence="1 2" key="1">
    <citation type="submission" date="2016-10" db="EMBL/GenBank/DDBJ databases">
        <authorList>
            <person name="de Groot N.N."/>
        </authorList>
    </citation>
    <scope>NUCLEOTIDE SEQUENCE [LARGE SCALE GENOMIC DNA]</scope>
    <source>
        <strain evidence="1 2">CGMCC 4.7037</strain>
    </source>
</reference>
<dbReference type="Proteomes" id="UP000236732">
    <property type="component" value="Unassembled WGS sequence"/>
</dbReference>